<dbReference type="PANTHER" id="PTHR30373:SF2">
    <property type="entry name" value="UPF0603 PROTEIN YGCG"/>
    <property type="match status" value="1"/>
</dbReference>
<evidence type="ECO:0000256" key="2">
    <source>
        <dbReference type="SAM" id="SignalP"/>
    </source>
</evidence>
<feature type="domain" description="TPM" evidence="3">
    <location>
        <begin position="43"/>
        <end position="165"/>
    </location>
</feature>
<keyword evidence="1" id="KW-0472">Membrane</keyword>
<organism evidence="4 5">
    <name type="scientific">Candidatus Barnesiella excrementipullorum</name>
    <dbReference type="NCBI Taxonomy" id="2838479"/>
    <lineage>
        <taxon>Bacteria</taxon>
        <taxon>Pseudomonadati</taxon>
        <taxon>Bacteroidota</taxon>
        <taxon>Bacteroidia</taxon>
        <taxon>Bacteroidales</taxon>
        <taxon>Barnesiellaceae</taxon>
        <taxon>Barnesiella</taxon>
    </lineage>
</organism>
<dbReference type="InterPro" id="IPR007621">
    <property type="entry name" value="TPM_dom"/>
</dbReference>
<comment type="caution">
    <text evidence="4">The sequence shown here is derived from an EMBL/GenBank/DDBJ whole genome shotgun (WGS) entry which is preliminary data.</text>
</comment>
<feature type="transmembrane region" description="Helical" evidence="1">
    <location>
        <begin position="192"/>
        <end position="211"/>
    </location>
</feature>
<dbReference type="Gene3D" id="3.10.310.50">
    <property type="match status" value="1"/>
</dbReference>
<feature type="signal peptide" evidence="2">
    <location>
        <begin position="1"/>
        <end position="23"/>
    </location>
</feature>
<sequence>MKSRILSFILLALLWLTPSQIEAKVYTVETVPNVQVADRTRFVTDPDNLLGESATRHIDSMLVQVRDSNTVETAVVVLPSIGNSDIDLFATDLFTHWGIGRSNDNGLLILTVIDQRRVVFRTGYGIEGVLPDAICKRIIDSYIIPAFRQGDYGGGLEAAVTQVARIITTPEASAELTAGSDSTGSSFNLLNILYFYLACSFIISLLLMLYLNGVIRKHKDSPYDGYKQLRGMLSLLQILAIFFPLWGVANLSRCRKKMQAFRDTPRTCENCGALMHKLDEHEDNAFLTPQEDMEEKIGSVDYDVWMCDQCRNIDVLRFEALYTQYTECPQCHAMAYSLARDHIVRPASSVSAGEGEKIYVCSYCKMRKVIPYVIPMIVVASHNNRGGGSIGGGFGGGMTGGGGAGGSW</sequence>
<keyword evidence="1" id="KW-1133">Transmembrane helix</keyword>
<reference evidence="4" key="2">
    <citation type="submission" date="2021-04" db="EMBL/GenBank/DDBJ databases">
        <authorList>
            <person name="Gilroy R."/>
        </authorList>
    </citation>
    <scope>NUCLEOTIDE SEQUENCE</scope>
    <source>
        <strain evidence="4">ChiHjej12B11-16260</strain>
    </source>
</reference>
<proteinExistence type="predicted"/>
<keyword evidence="2" id="KW-0732">Signal</keyword>
<feature type="transmembrane region" description="Helical" evidence="1">
    <location>
        <begin position="232"/>
        <end position="249"/>
    </location>
</feature>
<protein>
    <submittedName>
        <fullName evidence="4">TPM domain-containing protein</fullName>
    </submittedName>
</protein>
<feature type="chain" id="PRO_5039005977" evidence="2">
    <location>
        <begin position="24"/>
        <end position="408"/>
    </location>
</feature>
<gene>
    <name evidence="4" type="ORF">H9982_05310</name>
</gene>
<evidence type="ECO:0000256" key="1">
    <source>
        <dbReference type="SAM" id="Phobius"/>
    </source>
</evidence>
<dbReference type="Proteomes" id="UP000824246">
    <property type="component" value="Unassembled WGS sequence"/>
</dbReference>
<dbReference type="Pfam" id="PF04536">
    <property type="entry name" value="TPM_phosphatase"/>
    <property type="match status" value="1"/>
</dbReference>
<evidence type="ECO:0000313" key="5">
    <source>
        <dbReference type="Proteomes" id="UP000824246"/>
    </source>
</evidence>
<name>A0A9D1VRU3_9BACT</name>
<dbReference type="PANTHER" id="PTHR30373">
    <property type="entry name" value="UPF0603 PROTEIN YGCG"/>
    <property type="match status" value="1"/>
</dbReference>
<reference evidence="4" key="1">
    <citation type="journal article" date="2021" name="PeerJ">
        <title>Extensive microbial diversity within the chicken gut microbiome revealed by metagenomics and culture.</title>
        <authorList>
            <person name="Gilroy R."/>
            <person name="Ravi A."/>
            <person name="Getino M."/>
            <person name="Pursley I."/>
            <person name="Horton D.L."/>
            <person name="Alikhan N.F."/>
            <person name="Baker D."/>
            <person name="Gharbi K."/>
            <person name="Hall N."/>
            <person name="Watson M."/>
            <person name="Adriaenssens E.M."/>
            <person name="Foster-Nyarko E."/>
            <person name="Jarju S."/>
            <person name="Secka A."/>
            <person name="Antonio M."/>
            <person name="Oren A."/>
            <person name="Chaudhuri R.R."/>
            <person name="La Ragione R."/>
            <person name="Hildebrand F."/>
            <person name="Pallen M.J."/>
        </authorList>
    </citation>
    <scope>NUCLEOTIDE SEQUENCE</scope>
    <source>
        <strain evidence="4">ChiHjej12B11-16260</strain>
    </source>
</reference>
<evidence type="ECO:0000259" key="3">
    <source>
        <dbReference type="Pfam" id="PF04536"/>
    </source>
</evidence>
<evidence type="ECO:0000313" key="4">
    <source>
        <dbReference type="EMBL" id="HIX45618.1"/>
    </source>
</evidence>
<accession>A0A9D1VRU3</accession>
<dbReference type="EMBL" id="DXFB01000139">
    <property type="protein sequence ID" value="HIX45618.1"/>
    <property type="molecule type" value="Genomic_DNA"/>
</dbReference>
<keyword evidence="1" id="KW-0812">Transmembrane</keyword>
<dbReference type="AlphaFoldDB" id="A0A9D1VRU3"/>